<feature type="compositionally biased region" description="Basic and acidic residues" evidence="1">
    <location>
        <begin position="100"/>
        <end position="114"/>
    </location>
</feature>
<reference evidence="2 3" key="1">
    <citation type="submission" date="2021-06" db="EMBL/GenBank/DDBJ databases">
        <authorList>
            <person name="Palmer J.M."/>
        </authorList>
    </citation>
    <scope>NUCLEOTIDE SEQUENCE [LARGE SCALE GENOMIC DNA]</scope>
    <source>
        <strain evidence="3">if_2019</strain>
        <tissue evidence="2">Muscle</tissue>
    </source>
</reference>
<sequence length="129" mass="13597">MSPSQRSADKTTDFQLSSSSGNGLVEQKFACELLSCQICASVALSCETGEKWQRNSACQLVYAPSDKCASSGLRIEDDEGHKGDTMAETDGNSPVLNGGSDKKQPGEDQHKEGDASGSKDGQTQSSTED</sequence>
<protein>
    <submittedName>
        <fullName evidence="2">Uncharacterized protein</fullName>
    </submittedName>
</protein>
<evidence type="ECO:0000313" key="2">
    <source>
        <dbReference type="EMBL" id="MEQ2242105.1"/>
    </source>
</evidence>
<evidence type="ECO:0000313" key="3">
    <source>
        <dbReference type="Proteomes" id="UP001482620"/>
    </source>
</evidence>
<evidence type="ECO:0000256" key="1">
    <source>
        <dbReference type="SAM" id="MobiDB-lite"/>
    </source>
</evidence>
<gene>
    <name evidence="2" type="ORF">ILYODFUR_032430</name>
</gene>
<dbReference type="EMBL" id="JAHRIQ010063195">
    <property type="protein sequence ID" value="MEQ2242105.1"/>
    <property type="molecule type" value="Genomic_DNA"/>
</dbReference>
<feature type="compositionally biased region" description="Polar residues" evidence="1">
    <location>
        <begin position="119"/>
        <end position="129"/>
    </location>
</feature>
<feature type="non-terminal residue" evidence="2">
    <location>
        <position position="129"/>
    </location>
</feature>
<comment type="caution">
    <text evidence="2">The sequence shown here is derived from an EMBL/GenBank/DDBJ whole genome shotgun (WGS) entry which is preliminary data.</text>
</comment>
<feature type="region of interest" description="Disordered" evidence="1">
    <location>
        <begin position="69"/>
        <end position="129"/>
    </location>
</feature>
<organism evidence="2 3">
    <name type="scientific">Ilyodon furcidens</name>
    <name type="common">goldbreast splitfin</name>
    <dbReference type="NCBI Taxonomy" id="33524"/>
    <lineage>
        <taxon>Eukaryota</taxon>
        <taxon>Metazoa</taxon>
        <taxon>Chordata</taxon>
        <taxon>Craniata</taxon>
        <taxon>Vertebrata</taxon>
        <taxon>Euteleostomi</taxon>
        <taxon>Actinopterygii</taxon>
        <taxon>Neopterygii</taxon>
        <taxon>Teleostei</taxon>
        <taxon>Neoteleostei</taxon>
        <taxon>Acanthomorphata</taxon>
        <taxon>Ovalentaria</taxon>
        <taxon>Atherinomorphae</taxon>
        <taxon>Cyprinodontiformes</taxon>
        <taxon>Goodeidae</taxon>
        <taxon>Ilyodon</taxon>
    </lineage>
</organism>
<keyword evidence="3" id="KW-1185">Reference proteome</keyword>
<feature type="region of interest" description="Disordered" evidence="1">
    <location>
        <begin position="1"/>
        <end position="21"/>
    </location>
</feature>
<dbReference type="Proteomes" id="UP001482620">
    <property type="component" value="Unassembled WGS sequence"/>
</dbReference>
<accession>A0ABV0UC69</accession>
<proteinExistence type="predicted"/>
<name>A0ABV0UC69_9TELE</name>